<keyword evidence="3" id="KW-1185">Reference proteome</keyword>
<accession>A0A1V9Z7E2</accession>
<feature type="domain" description="Rab-GAP TBC" evidence="1">
    <location>
        <begin position="35"/>
        <end position="244"/>
    </location>
</feature>
<reference evidence="2 3" key="1">
    <citation type="journal article" date="2014" name="Genome Biol. Evol.">
        <title>The secreted proteins of Achlya hypogyna and Thraustotheca clavata identify the ancestral oomycete secretome and reveal gene acquisitions by horizontal gene transfer.</title>
        <authorList>
            <person name="Misner I."/>
            <person name="Blouin N."/>
            <person name="Leonard G."/>
            <person name="Richards T.A."/>
            <person name="Lane C.E."/>
        </authorList>
    </citation>
    <scope>NUCLEOTIDE SEQUENCE [LARGE SCALE GENOMIC DNA]</scope>
    <source>
        <strain evidence="2 3">ATCC 34112</strain>
    </source>
</reference>
<dbReference type="EMBL" id="JNBS01002223">
    <property type="protein sequence ID" value="OQR93915.1"/>
    <property type="molecule type" value="Genomic_DNA"/>
</dbReference>
<dbReference type="InterPro" id="IPR035969">
    <property type="entry name" value="Rab-GAP_TBC_sf"/>
</dbReference>
<dbReference type="Gene3D" id="1.10.472.80">
    <property type="entry name" value="Ypt/Rab-GAP domain of gyp1p, domain 3"/>
    <property type="match status" value="1"/>
</dbReference>
<dbReference type="PANTHER" id="PTHR22957">
    <property type="entry name" value="TBC1 DOMAIN FAMILY MEMBER GTPASE-ACTIVATING PROTEIN"/>
    <property type="match status" value="1"/>
</dbReference>
<dbReference type="Gene3D" id="1.10.8.270">
    <property type="entry name" value="putative rabgap domain of human tbc1 domain family member 14 like domains"/>
    <property type="match status" value="1"/>
</dbReference>
<dbReference type="OrthoDB" id="10263206at2759"/>
<organism evidence="2 3">
    <name type="scientific">Thraustotheca clavata</name>
    <dbReference type="NCBI Taxonomy" id="74557"/>
    <lineage>
        <taxon>Eukaryota</taxon>
        <taxon>Sar</taxon>
        <taxon>Stramenopiles</taxon>
        <taxon>Oomycota</taxon>
        <taxon>Saprolegniomycetes</taxon>
        <taxon>Saprolegniales</taxon>
        <taxon>Achlyaceae</taxon>
        <taxon>Thraustotheca</taxon>
    </lineage>
</organism>
<name>A0A1V9Z7E2_9STRA</name>
<dbReference type="InterPro" id="IPR000195">
    <property type="entry name" value="Rab-GAP-TBC_dom"/>
</dbReference>
<dbReference type="STRING" id="74557.A0A1V9Z7E2"/>
<proteinExistence type="predicted"/>
<dbReference type="Pfam" id="PF00566">
    <property type="entry name" value="RabGAP-TBC"/>
    <property type="match status" value="1"/>
</dbReference>
<sequence length="324" mass="37145">MQNNSLDDKSVRALLETSGSFNYERVQDLVFQGLDNDVAIRPIAWRILLGLLGNRSSEWPIEVAVQRQTYARLQNQYLPPAVDNMLYKDIQKDVARTHIELSCEGIEWMLRILFVFAKAYPDVGYTQGMHEVLAPIIYVFSSDKAAEWKKCGEADAYAVFGTLMKALAPLHLPSKSTPSKTGVQVQMLRLNTLLRQHDARLWQHLNSVALTPDYYSFRWYITLFAREFPIVATLQIWDSLLADKKRFAFLHYVCVALIISHRTALLDREADFGCCLTILQSEPMITVQELLKNAVRLRDIDRAADNLTRINIETRRALSPRAKK</sequence>
<dbReference type="SMART" id="SM00164">
    <property type="entry name" value="TBC"/>
    <property type="match status" value="1"/>
</dbReference>
<dbReference type="SUPFAM" id="SSF47923">
    <property type="entry name" value="Ypt/Rab-GAP domain of gyp1p"/>
    <property type="match status" value="2"/>
</dbReference>
<gene>
    <name evidence="2" type="ORF">THRCLA_08313</name>
</gene>
<dbReference type="GO" id="GO:0006886">
    <property type="term" value="P:intracellular protein transport"/>
    <property type="evidence" value="ECO:0007669"/>
    <property type="project" value="TreeGrafter"/>
</dbReference>
<dbReference type="PROSITE" id="PS50086">
    <property type="entry name" value="TBC_RABGAP"/>
    <property type="match status" value="1"/>
</dbReference>
<dbReference type="PANTHER" id="PTHR22957:SF27">
    <property type="entry name" value="TBC1 DOMAIN FAMILY MEMBER 13"/>
    <property type="match status" value="1"/>
</dbReference>
<protein>
    <submittedName>
        <fullName evidence="2">TBC1 domain family member 13 protein</fullName>
    </submittedName>
</protein>
<dbReference type="AlphaFoldDB" id="A0A1V9Z7E2"/>
<dbReference type="Proteomes" id="UP000243217">
    <property type="component" value="Unassembled WGS sequence"/>
</dbReference>
<dbReference type="GO" id="GO:0005096">
    <property type="term" value="F:GTPase activator activity"/>
    <property type="evidence" value="ECO:0007669"/>
    <property type="project" value="TreeGrafter"/>
</dbReference>
<evidence type="ECO:0000313" key="3">
    <source>
        <dbReference type="Proteomes" id="UP000243217"/>
    </source>
</evidence>
<evidence type="ECO:0000313" key="2">
    <source>
        <dbReference type="EMBL" id="OQR93915.1"/>
    </source>
</evidence>
<comment type="caution">
    <text evidence="2">The sequence shown here is derived from an EMBL/GenBank/DDBJ whole genome shotgun (WGS) entry which is preliminary data.</text>
</comment>
<evidence type="ECO:0000259" key="1">
    <source>
        <dbReference type="PROSITE" id="PS50086"/>
    </source>
</evidence>